<dbReference type="Pfam" id="PF10079">
    <property type="entry name" value="Rossmann-like_BshC"/>
    <property type="match status" value="1"/>
</dbReference>
<organism evidence="5 6">
    <name type="scientific">Chitinophaga horti</name>
    <dbReference type="NCBI Taxonomy" id="2920382"/>
    <lineage>
        <taxon>Bacteria</taxon>
        <taxon>Pseudomonadati</taxon>
        <taxon>Bacteroidota</taxon>
        <taxon>Chitinophagia</taxon>
        <taxon>Chitinophagales</taxon>
        <taxon>Chitinophagaceae</taxon>
        <taxon>Chitinophaga</taxon>
    </lineage>
</organism>
<proteinExistence type="inferred from homology"/>
<evidence type="ECO:0000259" key="3">
    <source>
        <dbReference type="Pfam" id="PF10079"/>
    </source>
</evidence>
<dbReference type="InterPro" id="IPR055398">
    <property type="entry name" value="Rossmann-like_BshC"/>
</dbReference>
<evidence type="ECO:0000256" key="1">
    <source>
        <dbReference type="ARBA" id="ARBA00022598"/>
    </source>
</evidence>
<feature type="domain" description="Bacillithiol biosynthesis BshC C-terminal coiled-coil" evidence="4">
    <location>
        <begin position="377"/>
        <end position="529"/>
    </location>
</feature>
<dbReference type="EMBL" id="CP107006">
    <property type="protein sequence ID" value="UYQ94685.1"/>
    <property type="molecule type" value="Genomic_DNA"/>
</dbReference>
<evidence type="ECO:0000256" key="2">
    <source>
        <dbReference type="HAMAP-Rule" id="MF_01867"/>
    </source>
</evidence>
<evidence type="ECO:0000259" key="4">
    <source>
        <dbReference type="Pfam" id="PF24850"/>
    </source>
</evidence>
<gene>
    <name evidence="2 5" type="primary">bshC</name>
    <name evidence="5" type="ORF">MKQ68_06225</name>
</gene>
<dbReference type="InterPro" id="IPR011199">
    <property type="entry name" value="Bacillithiol_biosynth_BshC"/>
</dbReference>
<dbReference type="PIRSF" id="PIRSF012535">
    <property type="entry name" value="UCP012535"/>
    <property type="match status" value="1"/>
</dbReference>
<evidence type="ECO:0000313" key="5">
    <source>
        <dbReference type="EMBL" id="UYQ94685.1"/>
    </source>
</evidence>
<feature type="domain" description="Bacillithiol biosynthesis BshC N-terminal Rossmann-like" evidence="3">
    <location>
        <begin position="5"/>
        <end position="372"/>
    </location>
</feature>
<dbReference type="NCBIfam" id="TIGR03998">
    <property type="entry name" value="thiol_BshC"/>
    <property type="match status" value="1"/>
</dbReference>
<comment type="similarity">
    <text evidence="2">Belongs to the BshC family.</text>
</comment>
<accession>A0ABY6J4T2</accession>
<dbReference type="Pfam" id="PF24850">
    <property type="entry name" value="CC_BshC"/>
    <property type="match status" value="1"/>
</dbReference>
<name>A0ABY6J4T2_9BACT</name>
<evidence type="ECO:0000313" key="6">
    <source>
        <dbReference type="Proteomes" id="UP001162741"/>
    </source>
</evidence>
<dbReference type="InterPro" id="IPR055399">
    <property type="entry name" value="CC_BshC"/>
</dbReference>
<protein>
    <recommendedName>
        <fullName evidence="2">Putative cysteine ligase BshC</fullName>
        <ecNumber evidence="2">6.-.-.-</ecNumber>
    </recommendedName>
</protein>
<dbReference type="Proteomes" id="UP001162741">
    <property type="component" value="Chromosome"/>
</dbReference>
<dbReference type="EC" id="6.-.-.-" evidence="2"/>
<keyword evidence="1 2" id="KW-0436">Ligase</keyword>
<reference evidence="5" key="1">
    <citation type="submission" date="2022-10" db="EMBL/GenBank/DDBJ databases">
        <title>Chitinophaga sp. nov., isolated from soil.</title>
        <authorList>
            <person name="Jeon C.O."/>
        </authorList>
    </citation>
    <scope>NUCLEOTIDE SEQUENCE</scope>
    <source>
        <strain evidence="5">R8</strain>
    </source>
</reference>
<keyword evidence="6" id="KW-1185">Reference proteome</keyword>
<dbReference type="HAMAP" id="MF_01867">
    <property type="entry name" value="BshC"/>
    <property type="match status" value="1"/>
</dbReference>
<dbReference type="RefSeq" id="WP_264282541.1">
    <property type="nucleotide sequence ID" value="NZ_CP107006.1"/>
</dbReference>
<sequence length="532" mass="61085">MKQGVHHIPYSETGFFSQLVADFLAEHPSIRPFYQYSPVKPDFEAAIRAKSTQPLDRELLVKALTVQYSQLEQDEQVKANIQLLGQADTYSVCTAHQPNIFTGYLYFICKILQTIKLAGELTAQFPGKHFVPVYYMGSEDADLDELGSIYLGNEKLTWKTDQAGAVGRMKTDGLQPMIDGIMKHVGYGPHAAELKEMLDEAYLHHENIQEATLYLVNRLFGRYGLVVLVPDTPLFKQQIKHVLKEELWQQSSYKVVSATTEKILQHHKVQASPREINLFYLQEGSRERIVKEGEVWKVLHTNVEFNEQSLKREIDEHPERFSPNVILRGILQETILPNIAFIGGGGEIAYWVELKALFGHHNVPYPVLLLRNSFLWVDKFSAERLQKLNISITEFFQETELLINSFVLKHTNANLVLKKEYDDIEILFAQMETKAKSIDVTLVASVNAELKKAMKSLGKIEHKFLRAEKKKFAWQSEQIRQLKARLFPGNSLQERRENFLPYYAEHGPAFFDRLLEALTPVTDKFCVITEEA</sequence>